<feature type="domain" description="DUF4062" evidence="4">
    <location>
        <begin position="9"/>
        <end position="100"/>
    </location>
</feature>
<dbReference type="GO" id="GO:0000166">
    <property type="term" value="F:nucleotide binding"/>
    <property type="evidence" value="ECO:0007669"/>
    <property type="project" value="UniProtKB-KW"/>
</dbReference>
<dbReference type="Pfam" id="PF13271">
    <property type="entry name" value="DUF4062"/>
    <property type="match status" value="1"/>
</dbReference>
<evidence type="ECO:0000256" key="1">
    <source>
        <dbReference type="ARBA" id="ARBA00022741"/>
    </source>
</evidence>
<reference evidence="6 7" key="1">
    <citation type="submission" date="2019-01" db="EMBL/GenBank/DDBJ databases">
        <title>Coherence of Microcystis species and biogeography revealed through population genomics.</title>
        <authorList>
            <person name="Perez-Carrascal O.M."/>
            <person name="Terrat Y."/>
            <person name="Giani A."/>
            <person name="Fortin N."/>
            <person name="Tromas N."/>
            <person name="Shapiro B.J."/>
        </authorList>
    </citation>
    <scope>NUCLEOTIDE SEQUENCE [LARGE SCALE GENOMIC DNA]</scope>
    <source>
        <strain evidence="6">Mp_MB_F_20051200_S9</strain>
    </source>
</reference>
<evidence type="ECO:0000256" key="2">
    <source>
        <dbReference type="ARBA" id="ARBA00023118"/>
    </source>
</evidence>
<feature type="domain" description="Prokaryotic STING" evidence="5">
    <location>
        <begin position="175"/>
        <end position="331"/>
    </location>
</feature>
<proteinExistence type="inferred from homology"/>
<evidence type="ECO:0000256" key="3">
    <source>
        <dbReference type="ARBA" id="ARBA00034315"/>
    </source>
</evidence>
<comment type="caution">
    <text evidence="6">The sequence shown here is derived from an EMBL/GenBank/DDBJ whole genome shotgun (WGS) entry which is preliminary data.</text>
</comment>
<evidence type="ECO:0000259" key="5">
    <source>
        <dbReference type="Pfam" id="PF20300"/>
    </source>
</evidence>
<keyword evidence="1" id="KW-0547">Nucleotide-binding</keyword>
<name>A0A552PKA7_9CHRO</name>
<protein>
    <submittedName>
        <fullName evidence="6">DUF4062 domain-containing protein</fullName>
    </submittedName>
</protein>
<evidence type="ECO:0000313" key="7">
    <source>
        <dbReference type="Proteomes" id="UP000317165"/>
    </source>
</evidence>
<sequence>MFDACILEVFIASTNDLKQERLAVEEVLRDWNSRNGEKRQIMLKPIRWEEDTTPELGPGSFQAVINQRLLDPADILIGIVGKRLGSPTENSIAGTVEEIERFAAAKKPVLLYFSDREFNLSEIDPQELERVREFRKAMQTRGLFRTFNDIEKFKEGLRSHLDTLLGDFKSLLIPASRALAYGYVTNFVKPVHECLYNDYKEVKLPDYKLPDDKNEMTLSYSSFRIRIAKPVSLDHATNNAVRQLRENRLAEISVKAPNSRRAFRVYVPTETKQLLDNAMRDHLKPARQTEALPLQLERLDVVDFPTPLIALYDFVKSVEQTTLKGKNDESSAVGYWQRQKAIQYKEFFDYLDFYVRDEGIEGPSVGYFDYNKSADFKLPD</sequence>
<organism evidence="6 7">
    <name type="scientific">Microcystis panniformis Mp_MB_F_20051200_S9</name>
    <dbReference type="NCBI Taxonomy" id="2486223"/>
    <lineage>
        <taxon>Bacteria</taxon>
        <taxon>Bacillati</taxon>
        <taxon>Cyanobacteriota</taxon>
        <taxon>Cyanophyceae</taxon>
        <taxon>Oscillatoriophycideae</taxon>
        <taxon>Chroococcales</taxon>
        <taxon>Microcystaceae</taxon>
        <taxon>Microcystis</taxon>
    </lineage>
</organism>
<evidence type="ECO:0000259" key="4">
    <source>
        <dbReference type="Pfam" id="PF13271"/>
    </source>
</evidence>
<dbReference type="InterPro" id="IPR046876">
    <property type="entry name" value="Prok_STING"/>
</dbReference>
<accession>A0A552PKA7</accession>
<keyword evidence="2" id="KW-0051">Antiviral defense</keyword>
<dbReference type="Proteomes" id="UP000317165">
    <property type="component" value="Unassembled WGS sequence"/>
</dbReference>
<evidence type="ECO:0000313" key="6">
    <source>
        <dbReference type="EMBL" id="TRV57404.1"/>
    </source>
</evidence>
<dbReference type="EMBL" id="SFAC01000249">
    <property type="protein sequence ID" value="TRV57404.1"/>
    <property type="molecule type" value="Genomic_DNA"/>
</dbReference>
<dbReference type="GO" id="GO:0051607">
    <property type="term" value="P:defense response to virus"/>
    <property type="evidence" value="ECO:0007669"/>
    <property type="project" value="UniProtKB-KW"/>
</dbReference>
<gene>
    <name evidence="6" type="ORF">EWV53_20835</name>
</gene>
<dbReference type="Pfam" id="PF20300">
    <property type="entry name" value="prok_STING"/>
    <property type="match status" value="1"/>
</dbReference>
<comment type="similarity">
    <text evidence="3">In the C-terminal section; belongs to the bacterial STING family.</text>
</comment>
<dbReference type="InterPro" id="IPR025139">
    <property type="entry name" value="DUF4062"/>
</dbReference>
<dbReference type="AlphaFoldDB" id="A0A552PKA7"/>